<reference evidence="1" key="1">
    <citation type="journal article" date="2019" name="bioRxiv">
        <title>The Genome of the Zebra Mussel, Dreissena polymorpha: A Resource for Invasive Species Research.</title>
        <authorList>
            <person name="McCartney M.A."/>
            <person name="Auch B."/>
            <person name="Kono T."/>
            <person name="Mallez S."/>
            <person name="Zhang Y."/>
            <person name="Obille A."/>
            <person name="Becker A."/>
            <person name="Abrahante J.E."/>
            <person name="Garbe J."/>
            <person name="Badalamenti J.P."/>
            <person name="Herman A."/>
            <person name="Mangelson H."/>
            <person name="Liachko I."/>
            <person name="Sullivan S."/>
            <person name="Sone E.D."/>
            <person name="Koren S."/>
            <person name="Silverstein K.A.T."/>
            <person name="Beckman K.B."/>
            <person name="Gohl D.M."/>
        </authorList>
    </citation>
    <scope>NUCLEOTIDE SEQUENCE</scope>
    <source>
        <strain evidence="1">Duluth1</strain>
        <tissue evidence="1">Whole animal</tissue>
    </source>
</reference>
<comment type="caution">
    <text evidence="1">The sequence shown here is derived from an EMBL/GenBank/DDBJ whole genome shotgun (WGS) entry which is preliminary data.</text>
</comment>
<reference evidence="1" key="2">
    <citation type="submission" date="2020-11" db="EMBL/GenBank/DDBJ databases">
        <authorList>
            <person name="McCartney M.A."/>
            <person name="Auch B."/>
            <person name="Kono T."/>
            <person name="Mallez S."/>
            <person name="Becker A."/>
            <person name="Gohl D.M."/>
            <person name="Silverstein K.A.T."/>
            <person name="Koren S."/>
            <person name="Bechman K.B."/>
            <person name="Herman A."/>
            <person name="Abrahante J.E."/>
            <person name="Garbe J."/>
        </authorList>
    </citation>
    <scope>NUCLEOTIDE SEQUENCE</scope>
    <source>
        <strain evidence="1">Duluth1</strain>
        <tissue evidence="1">Whole animal</tissue>
    </source>
</reference>
<proteinExistence type="predicted"/>
<name>A0A9D4EX23_DREPO</name>
<accession>A0A9D4EX23</accession>
<keyword evidence="2" id="KW-1185">Reference proteome</keyword>
<sequence>MERSLTLDDLRECATHLASSVDELVQFKAILDADQDRTITHISELLKLDSGKLQTTFPNFAMALRIIPDVIFNIITREKLSTEHHESGKVDRIGLLSTECQVLRELDVTQLS</sequence>
<protein>
    <submittedName>
        <fullName evidence="1">Uncharacterized protein</fullName>
    </submittedName>
</protein>
<dbReference type="EMBL" id="JAIWYP010000008">
    <property type="protein sequence ID" value="KAH3786988.1"/>
    <property type="molecule type" value="Genomic_DNA"/>
</dbReference>
<dbReference type="Proteomes" id="UP000828390">
    <property type="component" value="Unassembled WGS sequence"/>
</dbReference>
<organism evidence="1 2">
    <name type="scientific">Dreissena polymorpha</name>
    <name type="common">Zebra mussel</name>
    <name type="synonym">Mytilus polymorpha</name>
    <dbReference type="NCBI Taxonomy" id="45954"/>
    <lineage>
        <taxon>Eukaryota</taxon>
        <taxon>Metazoa</taxon>
        <taxon>Spiralia</taxon>
        <taxon>Lophotrochozoa</taxon>
        <taxon>Mollusca</taxon>
        <taxon>Bivalvia</taxon>
        <taxon>Autobranchia</taxon>
        <taxon>Heteroconchia</taxon>
        <taxon>Euheterodonta</taxon>
        <taxon>Imparidentia</taxon>
        <taxon>Neoheterodontei</taxon>
        <taxon>Myida</taxon>
        <taxon>Dreissenoidea</taxon>
        <taxon>Dreissenidae</taxon>
        <taxon>Dreissena</taxon>
    </lineage>
</organism>
<evidence type="ECO:0000313" key="1">
    <source>
        <dbReference type="EMBL" id="KAH3786988.1"/>
    </source>
</evidence>
<dbReference type="AlphaFoldDB" id="A0A9D4EX23"/>
<gene>
    <name evidence="1" type="ORF">DPMN_165107</name>
</gene>
<evidence type="ECO:0000313" key="2">
    <source>
        <dbReference type="Proteomes" id="UP000828390"/>
    </source>
</evidence>